<dbReference type="EMBL" id="CAJVPQ010003951">
    <property type="protein sequence ID" value="CAG8641133.1"/>
    <property type="molecule type" value="Genomic_DNA"/>
</dbReference>
<dbReference type="Proteomes" id="UP000789570">
    <property type="component" value="Unassembled WGS sequence"/>
</dbReference>
<evidence type="ECO:0000313" key="1">
    <source>
        <dbReference type="EMBL" id="CAG8641133.1"/>
    </source>
</evidence>
<reference evidence="1" key="1">
    <citation type="submission" date="2021-06" db="EMBL/GenBank/DDBJ databases">
        <authorList>
            <person name="Kallberg Y."/>
            <person name="Tangrot J."/>
            <person name="Rosling A."/>
        </authorList>
    </citation>
    <scope>NUCLEOTIDE SEQUENCE</scope>
    <source>
        <strain evidence="1">UK204</strain>
    </source>
</reference>
<sequence length="41" mass="4898">MIYPKYHKFGDRELRIWNALLRAAGIHLITPFDSAESKYQF</sequence>
<comment type="caution">
    <text evidence="1">The sequence shown here is derived from an EMBL/GenBank/DDBJ whole genome shotgun (WGS) entry which is preliminary data.</text>
</comment>
<organism evidence="1 2">
    <name type="scientific">Funneliformis caledonium</name>
    <dbReference type="NCBI Taxonomy" id="1117310"/>
    <lineage>
        <taxon>Eukaryota</taxon>
        <taxon>Fungi</taxon>
        <taxon>Fungi incertae sedis</taxon>
        <taxon>Mucoromycota</taxon>
        <taxon>Glomeromycotina</taxon>
        <taxon>Glomeromycetes</taxon>
        <taxon>Glomerales</taxon>
        <taxon>Glomeraceae</taxon>
        <taxon>Funneliformis</taxon>
    </lineage>
</organism>
<dbReference type="AlphaFoldDB" id="A0A9N9GZG3"/>
<proteinExistence type="predicted"/>
<evidence type="ECO:0000313" key="2">
    <source>
        <dbReference type="Proteomes" id="UP000789570"/>
    </source>
</evidence>
<dbReference type="OrthoDB" id="2436779at2759"/>
<name>A0A9N9GZG3_9GLOM</name>
<gene>
    <name evidence="1" type="ORF">FCALED_LOCUS10572</name>
</gene>
<accession>A0A9N9GZG3</accession>
<keyword evidence="2" id="KW-1185">Reference proteome</keyword>
<protein>
    <submittedName>
        <fullName evidence="1">16748_t:CDS:1</fullName>
    </submittedName>
</protein>